<evidence type="ECO:0000313" key="3">
    <source>
        <dbReference type="Proteomes" id="UP000000305"/>
    </source>
</evidence>
<dbReference type="InParanoid" id="E9I820"/>
<name>E9I820_DAPPU</name>
<dbReference type="HOGENOM" id="CLU_1598625_0_0_1"/>
<proteinExistence type="predicted"/>
<feature type="region of interest" description="Disordered" evidence="1">
    <location>
        <begin position="137"/>
        <end position="167"/>
    </location>
</feature>
<sequence length="167" mass="18958">SSINLQIKSPLRGNPAENHSVQESIVLFVFAFQESPTSITTAMNRFSILYLFKGSFYHLTYATRPEAEDAIKNFPQISKGLPLGIYDAKTELFIWETAREKEYNQLAIEEQGRRGNEIISIIEKLRASGLEIAPVEEEPERPLTLPDEESKEMSLKGRRLAKAITEK</sequence>
<feature type="non-terminal residue" evidence="2">
    <location>
        <position position="1"/>
    </location>
</feature>
<gene>
    <name evidence="2" type="ORF">DAPPUDRAFT_126498</name>
</gene>
<accession>E9I820</accession>
<keyword evidence="3" id="KW-1185">Reference proteome</keyword>
<evidence type="ECO:0000313" key="2">
    <source>
        <dbReference type="EMBL" id="EFX59860.1"/>
    </source>
</evidence>
<dbReference type="KEGG" id="dpx:DAPPUDRAFT_126498"/>
<dbReference type="AlphaFoldDB" id="E9I820"/>
<reference evidence="2 3" key="1">
    <citation type="journal article" date="2011" name="Science">
        <title>The ecoresponsive genome of Daphnia pulex.</title>
        <authorList>
            <person name="Colbourne J.K."/>
            <person name="Pfrender M.E."/>
            <person name="Gilbert D."/>
            <person name="Thomas W.K."/>
            <person name="Tucker A."/>
            <person name="Oakley T.H."/>
            <person name="Tokishita S."/>
            <person name="Aerts A."/>
            <person name="Arnold G.J."/>
            <person name="Basu M.K."/>
            <person name="Bauer D.J."/>
            <person name="Caceres C.E."/>
            <person name="Carmel L."/>
            <person name="Casola C."/>
            <person name="Choi J.H."/>
            <person name="Detter J.C."/>
            <person name="Dong Q."/>
            <person name="Dusheyko S."/>
            <person name="Eads B.D."/>
            <person name="Frohlich T."/>
            <person name="Geiler-Samerotte K.A."/>
            <person name="Gerlach D."/>
            <person name="Hatcher P."/>
            <person name="Jogdeo S."/>
            <person name="Krijgsveld J."/>
            <person name="Kriventseva E.V."/>
            <person name="Kultz D."/>
            <person name="Laforsch C."/>
            <person name="Lindquist E."/>
            <person name="Lopez J."/>
            <person name="Manak J.R."/>
            <person name="Muller J."/>
            <person name="Pangilinan J."/>
            <person name="Patwardhan R.P."/>
            <person name="Pitluck S."/>
            <person name="Pritham E.J."/>
            <person name="Rechtsteiner A."/>
            <person name="Rho M."/>
            <person name="Rogozin I.B."/>
            <person name="Sakarya O."/>
            <person name="Salamov A."/>
            <person name="Schaack S."/>
            <person name="Shapiro H."/>
            <person name="Shiga Y."/>
            <person name="Skalitzky C."/>
            <person name="Smith Z."/>
            <person name="Souvorov A."/>
            <person name="Sung W."/>
            <person name="Tang Z."/>
            <person name="Tsuchiya D."/>
            <person name="Tu H."/>
            <person name="Vos H."/>
            <person name="Wang M."/>
            <person name="Wolf Y.I."/>
            <person name="Yamagata H."/>
            <person name="Yamada T."/>
            <person name="Ye Y."/>
            <person name="Shaw J.R."/>
            <person name="Andrews J."/>
            <person name="Crease T.J."/>
            <person name="Tang H."/>
            <person name="Lucas S.M."/>
            <person name="Robertson H.M."/>
            <person name="Bork P."/>
            <person name="Koonin E.V."/>
            <person name="Zdobnov E.M."/>
            <person name="Grigoriev I.V."/>
            <person name="Lynch M."/>
            <person name="Boore J.L."/>
        </authorList>
    </citation>
    <scope>NUCLEOTIDE SEQUENCE [LARGE SCALE GENOMIC DNA]</scope>
</reference>
<protein>
    <submittedName>
        <fullName evidence="2">Uncharacterized protein</fullName>
    </submittedName>
</protein>
<dbReference type="EMBL" id="GL737688">
    <property type="protein sequence ID" value="EFX59860.1"/>
    <property type="molecule type" value="Genomic_DNA"/>
</dbReference>
<dbReference type="Proteomes" id="UP000000305">
    <property type="component" value="Unassembled WGS sequence"/>
</dbReference>
<evidence type="ECO:0000256" key="1">
    <source>
        <dbReference type="SAM" id="MobiDB-lite"/>
    </source>
</evidence>
<organism evidence="2 3">
    <name type="scientific">Daphnia pulex</name>
    <name type="common">Water flea</name>
    <dbReference type="NCBI Taxonomy" id="6669"/>
    <lineage>
        <taxon>Eukaryota</taxon>
        <taxon>Metazoa</taxon>
        <taxon>Ecdysozoa</taxon>
        <taxon>Arthropoda</taxon>
        <taxon>Crustacea</taxon>
        <taxon>Branchiopoda</taxon>
        <taxon>Diplostraca</taxon>
        <taxon>Cladocera</taxon>
        <taxon>Anomopoda</taxon>
        <taxon>Daphniidae</taxon>
        <taxon>Daphnia</taxon>
    </lineage>
</organism>